<dbReference type="InterPro" id="IPR008965">
    <property type="entry name" value="CBM2/CBM3_carb-bd_dom_sf"/>
</dbReference>
<dbReference type="InterPro" id="IPR006311">
    <property type="entry name" value="TAT_signal"/>
</dbReference>
<dbReference type="EMBL" id="QSJI01000007">
    <property type="protein sequence ID" value="RHD54839.1"/>
    <property type="molecule type" value="Genomic_DNA"/>
</dbReference>
<evidence type="ECO:0000256" key="2">
    <source>
        <dbReference type="ARBA" id="ARBA00023295"/>
    </source>
</evidence>
<evidence type="ECO:0000256" key="1">
    <source>
        <dbReference type="ARBA" id="ARBA00007806"/>
    </source>
</evidence>
<proteinExistence type="inferred from homology"/>
<dbReference type="Gene3D" id="2.60.40.1180">
    <property type="entry name" value="Golgi alpha-mannosidase II"/>
    <property type="match status" value="2"/>
</dbReference>
<evidence type="ECO:0000259" key="7">
    <source>
        <dbReference type="PROSITE" id="PS50853"/>
    </source>
</evidence>
<dbReference type="PROSITE" id="PS50853">
    <property type="entry name" value="FN3"/>
    <property type="match status" value="1"/>
</dbReference>
<evidence type="ECO:0008006" key="10">
    <source>
        <dbReference type="Google" id="ProtNLM"/>
    </source>
</evidence>
<dbReference type="Gene3D" id="3.20.20.80">
    <property type="entry name" value="Glycosidases"/>
    <property type="match status" value="1"/>
</dbReference>
<dbReference type="SUPFAM" id="SSF49384">
    <property type="entry name" value="Carbohydrate-binding domain"/>
    <property type="match status" value="1"/>
</dbReference>
<evidence type="ECO:0000259" key="6">
    <source>
        <dbReference type="PROSITE" id="PS50022"/>
    </source>
</evidence>
<comment type="caution">
    <text evidence="8">The sequence shown here is derived from an EMBL/GenBank/DDBJ whole genome shotgun (WGS) entry which is preliminary data.</text>
</comment>
<dbReference type="InterPro" id="IPR013780">
    <property type="entry name" value="Glyco_hydro_b"/>
</dbReference>
<dbReference type="GO" id="GO:0004553">
    <property type="term" value="F:hydrolase activity, hydrolyzing O-glycosyl compounds"/>
    <property type="evidence" value="ECO:0007669"/>
    <property type="project" value="InterPro"/>
</dbReference>
<dbReference type="InterPro" id="IPR000421">
    <property type="entry name" value="FA58C"/>
</dbReference>
<feature type="domain" description="Fibronectin type-III" evidence="7">
    <location>
        <begin position="965"/>
        <end position="1049"/>
    </location>
</feature>
<dbReference type="Gene3D" id="1.20.1270.70">
    <property type="entry name" value="Designed single chain three-helix bundle"/>
    <property type="match status" value="3"/>
</dbReference>
<dbReference type="InterPro" id="IPR002102">
    <property type="entry name" value="Cohesin_dom"/>
</dbReference>
<dbReference type="GO" id="GO:0000272">
    <property type="term" value="P:polysaccharide catabolic process"/>
    <property type="evidence" value="ECO:0007669"/>
    <property type="project" value="InterPro"/>
</dbReference>
<dbReference type="Proteomes" id="UP000286050">
    <property type="component" value="Unassembled WGS sequence"/>
</dbReference>
<dbReference type="InterPro" id="IPR011013">
    <property type="entry name" value="Gal_mutarotase_sf_dom"/>
</dbReference>
<dbReference type="PANTHER" id="PTHR22762:SF166">
    <property type="entry name" value="ALPHA-GLUCOSIDASE"/>
    <property type="match status" value="1"/>
</dbReference>
<dbReference type="Pfam" id="PF01055">
    <property type="entry name" value="Glyco_hydro_31_2nd"/>
    <property type="match status" value="1"/>
</dbReference>
<dbReference type="InterPro" id="IPR025887">
    <property type="entry name" value="Glyco_hydro_31_N_dom"/>
</dbReference>
<dbReference type="CDD" id="cd08759">
    <property type="entry name" value="Type_III_cohesin_like"/>
    <property type="match status" value="1"/>
</dbReference>
<feature type="domain" description="F5/8 type C" evidence="6">
    <location>
        <begin position="1098"/>
        <end position="1192"/>
    </location>
</feature>
<protein>
    <recommendedName>
        <fullName evidence="10">DUF5110 domain-containing protein</fullName>
    </recommendedName>
</protein>
<dbReference type="Pfam" id="PF13802">
    <property type="entry name" value="Gal_mutarotas_2"/>
    <property type="match status" value="1"/>
</dbReference>
<dbReference type="Gene3D" id="2.60.120.260">
    <property type="entry name" value="Galactose-binding domain-like"/>
    <property type="match status" value="3"/>
</dbReference>
<feature type="transmembrane region" description="Helical" evidence="4">
    <location>
        <begin position="2023"/>
        <end position="2044"/>
    </location>
</feature>
<dbReference type="InterPro" id="IPR017853">
    <property type="entry name" value="GH"/>
</dbReference>
<name>A0A414FUX6_9ACTN</name>
<keyword evidence="2" id="KW-0378">Hydrolase</keyword>
<evidence type="ECO:0000256" key="5">
    <source>
        <dbReference type="SAM" id="SignalP"/>
    </source>
</evidence>
<organism evidence="8 9">
    <name type="scientific">Collinsella intestinalis</name>
    <dbReference type="NCBI Taxonomy" id="147207"/>
    <lineage>
        <taxon>Bacteria</taxon>
        <taxon>Bacillati</taxon>
        <taxon>Actinomycetota</taxon>
        <taxon>Coriobacteriia</taxon>
        <taxon>Coriobacteriales</taxon>
        <taxon>Coriobacteriaceae</taxon>
        <taxon>Collinsella</taxon>
    </lineage>
</organism>
<evidence type="ECO:0000313" key="9">
    <source>
        <dbReference type="Proteomes" id="UP000286050"/>
    </source>
</evidence>
<evidence type="ECO:0000256" key="4">
    <source>
        <dbReference type="SAM" id="Phobius"/>
    </source>
</evidence>
<feature type="region of interest" description="Disordered" evidence="3">
    <location>
        <begin position="1977"/>
        <end position="2019"/>
    </location>
</feature>
<dbReference type="Pfam" id="PF21365">
    <property type="entry name" value="Glyco_hydro_31_3rd"/>
    <property type="match status" value="1"/>
</dbReference>
<accession>A0A414FUX6</accession>
<reference evidence="8 9" key="1">
    <citation type="submission" date="2018-08" db="EMBL/GenBank/DDBJ databases">
        <title>A genome reference for cultivated species of the human gut microbiota.</title>
        <authorList>
            <person name="Zou Y."/>
            <person name="Xue W."/>
            <person name="Luo G."/>
        </authorList>
    </citation>
    <scope>NUCLEOTIDE SEQUENCE [LARGE SCALE GENOMIC DNA]</scope>
    <source>
        <strain evidence="8 9">AM30-5LB</strain>
    </source>
</reference>
<dbReference type="CDD" id="cd14752">
    <property type="entry name" value="GH31_N"/>
    <property type="match status" value="1"/>
</dbReference>
<dbReference type="Pfam" id="PF00963">
    <property type="entry name" value="Cohesin"/>
    <property type="match status" value="1"/>
</dbReference>
<dbReference type="Pfam" id="PF07554">
    <property type="entry name" value="FIVAR"/>
    <property type="match status" value="3"/>
</dbReference>
<gene>
    <name evidence="8" type="ORF">DW787_07275</name>
</gene>
<keyword evidence="4" id="KW-1133">Transmembrane helix</keyword>
<feature type="compositionally biased region" description="Gly residues" evidence="3">
    <location>
        <begin position="1983"/>
        <end position="2000"/>
    </location>
</feature>
<dbReference type="PROSITE" id="PS50022">
    <property type="entry name" value="FA58C_3"/>
    <property type="match status" value="1"/>
</dbReference>
<dbReference type="Gene3D" id="2.60.40.10">
    <property type="entry name" value="Immunoglobulins"/>
    <property type="match status" value="1"/>
</dbReference>
<keyword evidence="5" id="KW-0732">Signal</keyword>
<dbReference type="Pfam" id="PF00754">
    <property type="entry name" value="F5_F8_type_C"/>
    <property type="match status" value="1"/>
</dbReference>
<dbReference type="InterPro" id="IPR003961">
    <property type="entry name" value="FN3_dom"/>
</dbReference>
<dbReference type="Gene3D" id="2.60.40.1760">
    <property type="entry name" value="glycosyl hydrolase (family 31)"/>
    <property type="match status" value="1"/>
</dbReference>
<dbReference type="InterPro" id="IPR048395">
    <property type="entry name" value="Glyco_hydro_31_C"/>
</dbReference>
<keyword evidence="4" id="KW-0472">Membrane</keyword>
<feature type="chain" id="PRO_5019318214" description="DUF5110 domain-containing protein" evidence="5">
    <location>
        <begin position="35"/>
        <end position="2049"/>
    </location>
</feature>
<sequence length="2049" mass="222283">MRDTKPLLKRSWVKGSAVVAATALSLAIAAPASAAPLTGVKSAEAKNNVVTVTFTDGTKDIQGKITLLEDDVFRYNVDPSGDFSAYAKPRDPKHVAKIQAQPDTSSKYSKPKASVKDQGGAFVISPAGGKTTIELDKATAKMTIKRDGKVVMEEAAPLDLEKGSTVQTLVKHEGEDFFGGGTQNGRFIHTGNSIHIANESNWVDGGVASPNPFYWSSEGYGVLRNTFADGTYDFGKSNGDATVATHKENELDAYYFVADAAKGKSTAPIAQDLLQGYYKVTGNPVLLPEYAFYVGHLNAWNRDMWSADAQNGYGKKQIKGSAPATDANAGEIQYEKGGTGTAMAPNTHVESLNGHGPSVHTENIPAGTDFPEEFSARHRLDNYLENDMPLGYFLPNDGYGAGYGQNGFGKTGGVNEDGTSSQERLEAVAANVDNLKEFTDYANERGVATGLWTQSYLGADSNPNTQWQLLRDFKNEVKKGGVTTLKTDVAWVGPGYSMALDGTKTAYDIVTTEAGFRPNIITLDGWAGTQRFGGIWTGDQTGGNWEYIRFHVPTFIGQGLAGNPNIGSDMDGIFGGAPIIATRDYQWKSFAPLMLDMDGWGSYVKAPQTHGDPYTGISRMYLKLKSQLMPYIYTTAASAANINTGNGDEGMPIVRAILLSDDSDYAKSTKTQYEYTLGEDFLVAPIYQNTADAENDGSDVRNGIYLPGNPEKDIWIDYFTGEQYRAGQVLNNFDAPLWKLPVFVKANAIVPMYEPNNSPDKVDRTKRNVEFFAVAGNGEYNLFEDAGTFIENKIDESDKEYGKQGNISYGDHVSTKFTSNVDGEKATFVAEHSKGSYEGYKKDRTTTFIVNVSGEPKSVKAKNGNADLKQVKVDSQEAFDKAEPKDGEFIYFYNEQPNLNYGASSAAPEQVKKEGFSQQEIITTPKLYVKFAKTDVQANKQTLEVTGFKNEGHIGSSQVIDSLQAPTLKAPEDGLTPTSVKLTWNKINGATGYDIMIDGMVNSIPSGETVEFNVTDLPYNSDHTFQIRTRTDKGVSKWSDEISVKTLEDPWRNCPQPVNVDWKGGEQWGALKLAFDHDDKSGSNFHSSNGNEAIGMPMTIDYGKTMKLDKFVYTPRQDNGGNGNVAQMKVETSLDGVHWQDHGVQNWDNTGADKMKPKTVNLSGTSARYLRLTVQKSTGGFFSATELALYKQDGTEPQETGSLKAPATVGDEDYQHLGNCVGRENHGTGVTDWESHVAQSAADFNMNGAYDVYDMSFTMSKLDGGTKKGGKVAGSIAVVPEKTSVKQGETITVEVKVKDAKNVNAMGALVHYPVSDFEFVGKAPSVADSTKGMENRSGNYTYGDENDSVNIALANKGDKDLYSGTETIATFQLKAKKDCEVNLDAQAWLIGPKQDFVSSNGSDLGPEVKELGQADFKITMTNEKLPTDDGTNVKKLIQSNNYDGLFDNNESDNGFEFKWDIAGNQQDGKLPEYVMLPTTMRFELNEPRALRDVQIVNRDTYNGTVTSMKAVITYTDGTKSEFKDGEFAKKQAVYTLTAAKGKKVQSVEITPLTSEGTVTGYQGNAAKNRMLTLREINFNYVEGEQPEAPQTQELGQDAFNISITNKGYPTDDGSNVKKFVQQNSYDGLFNNNDTDRAFEFKWYYKDQPYDEKVGLPANIAFELKQPRTLSNIELFNGAVTSNGSINSIEAVVTFEDGSKQEFKGGDYAQNQEKYVFAISDANKAKKVAKVEIKPLTSTGTAPTLKDPNNHMLTIGEINFNYVDGEQPEVPQVDKSKLQALYDSLRDKANAGYTEESWNAFHVALDEASKVLANDKATQEQVDAAHDALSKADAGLAKPEVPAVDKSKLQAKYDEVKGLNADSYTADSWKPFADALAEAEKVLANDKATQDEVNAALDGLTKAADGLVANEAPQVDKSKLQALYDSLKDKANEGYTEESWNAFQSALNAAKETIDNPAATQQQIDEALAGLNAANEGLAKSEVPGGGSSNNGTGNNDGSGNGNTQQKPNGSKPGDSLVQTGDPALVAVGATGLIGSIAAAVGAALKRRRK</sequence>
<dbReference type="SUPFAM" id="SSF49785">
    <property type="entry name" value="Galactose-binding domain-like"/>
    <property type="match status" value="1"/>
</dbReference>
<dbReference type="PROSITE" id="PS51318">
    <property type="entry name" value="TAT"/>
    <property type="match status" value="1"/>
</dbReference>
<keyword evidence="4" id="KW-0812">Transmembrane</keyword>
<dbReference type="InterPro" id="IPR008979">
    <property type="entry name" value="Galactose-bd-like_sf"/>
</dbReference>
<evidence type="ECO:0000313" key="8">
    <source>
        <dbReference type="EMBL" id="RHD54839.1"/>
    </source>
</evidence>
<dbReference type="PANTHER" id="PTHR22762">
    <property type="entry name" value="ALPHA-GLUCOSIDASE"/>
    <property type="match status" value="1"/>
</dbReference>
<feature type="signal peptide" evidence="5">
    <location>
        <begin position="1"/>
        <end position="34"/>
    </location>
</feature>
<dbReference type="InterPro" id="IPR000322">
    <property type="entry name" value="Glyco_hydro_31_TIM"/>
</dbReference>
<comment type="similarity">
    <text evidence="1">Belongs to the glycosyl hydrolase 31 family.</text>
</comment>
<dbReference type="SUPFAM" id="SSF74650">
    <property type="entry name" value="Galactose mutarotase-like"/>
    <property type="match status" value="1"/>
</dbReference>
<dbReference type="SUPFAM" id="SSF49265">
    <property type="entry name" value="Fibronectin type III"/>
    <property type="match status" value="1"/>
</dbReference>
<dbReference type="Gene3D" id="2.60.40.680">
    <property type="match status" value="1"/>
</dbReference>
<dbReference type="InterPro" id="IPR013783">
    <property type="entry name" value="Ig-like_fold"/>
</dbReference>
<dbReference type="SUPFAM" id="SSF51445">
    <property type="entry name" value="(Trans)glycosidases"/>
    <property type="match status" value="1"/>
</dbReference>
<keyword evidence="2" id="KW-0326">Glycosidase</keyword>
<evidence type="ECO:0000256" key="3">
    <source>
        <dbReference type="SAM" id="MobiDB-lite"/>
    </source>
</evidence>
<dbReference type="CDD" id="cd00063">
    <property type="entry name" value="FN3"/>
    <property type="match status" value="1"/>
</dbReference>
<dbReference type="GO" id="GO:0030246">
    <property type="term" value="F:carbohydrate binding"/>
    <property type="evidence" value="ECO:0007669"/>
    <property type="project" value="InterPro"/>
</dbReference>
<dbReference type="SUPFAM" id="SSF51011">
    <property type="entry name" value="Glycosyl hydrolase domain"/>
    <property type="match status" value="1"/>
</dbReference>
<dbReference type="InterPro" id="IPR036116">
    <property type="entry name" value="FN3_sf"/>
</dbReference>
<dbReference type="RefSeq" id="WP_118272270.1">
    <property type="nucleotide sequence ID" value="NZ_QSJI01000007.1"/>
</dbReference>